<name>I2N458_STRT9</name>
<dbReference type="InterPro" id="IPR029058">
    <property type="entry name" value="AB_hydrolase_fold"/>
</dbReference>
<feature type="compositionally biased region" description="Basic and acidic residues" evidence="2">
    <location>
        <begin position="1"/>
        <end position="18"/>
    </location>
</feature>
<feature type="domain" description="Xaa-Pro dipeptidyl-peptidase C-terminal" evidence="3">
    <location>
        <begin position="352"/>
        <end position="578"/>
    </location>
</feature>
<dbReference type="Pfam" id="PF08530">
    <property type="entry name" value="PepX_C"/>
    <property type="match status" value="1"/>
</dbReference>
<gene>
    <name evidence="4" type="ORF">STSU_013965</name>
</gene>
<dbReference type="GO" id="GO:0008239">
    <property type="term" value="F:dipeptidyl-peptidase activity"/>
    <property type="evidence" value="ECO:0007669"/>
    <property type="project" value="InterPro"/>
</dbReference>
<evidence type="ECO:0000313" key="5">
    <source>
        <dbReference type="Proteomes" id="UP000005940"/>
    </source>
</evidence>
<feature type="region of interest" description="Disordered" evidence="2">
    <location>
        <begin position="421"/>
        <end position="448"/>
    </location>
</feature>
<dbReference type="PANTHER" id="PTHR43056:SF10">
    <property type="entry name" value="COCE_NOND FAMILY, PUTATIVE (AFU_ORTHOLOGUE AFUA_7G00600)-RELATED"/>
    <property type="match status" value="1"/>
</dbReference>
<feature type="region of interest" description="Disordered" evidence="2">
    <location>
        <begin position="584"/>
        <end position="625"/>
    </location>
</feature>
<dbReference type="InterPro" id="IPR005674">
    <property type="entry name" value="CocE/Ser_esterase"/>
</dbReference>
<dbReference type="SUPFAM" id="SSF53474">
    <property type="entry name" value="alpha/beta-Hydrolases"/>
    <property type="match status" value="1"/>
</dbReference>
<dbReference type="Gene3D" id="2.60.120.260">
    <property type="entry name" value="Galactose-binding domain-like"/>
    <property type="match status" value="1"/>
</dbReference>
<dbReference type="InterPro" id="IPR008979">
    <property type="entry name" value="Galactose-bd-like_sf"/>
</dbReference>
<dbReference type="SUPFAM" id="SSF49785">
    <property type="entry name" value="Galactose-binding domain-like"/>
    <property type="match status" value="1"/>
</dbReference>
<dbReference type="EMBL" id="CP029159">
    <property type="protein sequence ID" value="QKM71593.1"/>
    <property type="molecule type" value="Genomic_DNA"/>
</dbReference>
<keyword evidence="5" id="KW-1185">Reference proteome</keyword>
<accession>I2N458</accession>
<dbReference type="SMART" id="SM00939">
    <property type="entry name" value="PepX_C"/>
    <property type="match status" value="1"/>
</dbReference>
<feature type="compositionally biased region" description="Basic and acidic residues" evidence="2">
    <location>
        <begin position="436"/>
        <end position="448"/>
    </location>
</feature>
<feature type="region of interest" description="Disordered" evidence="2">
    <location>
        <begin position="1"/>
        <end position="53"/>
    </location>
</feature>
<dbReference type="NCBIfam" id="TIGR00976">
    <property type="entry name" value="CocE_NonD"/>
    <property type="match status" value="1"/>
</dbReference>
<evidence type="ECO:0000256" key="2">
    <source>
        <dbReference type="SAM" id="MobiDB-lite"/>
    </source>
</evidence>
<dbReference type="RefSeq" id="WP_006347330.1">
    <property type="nucleotide sequence ID" value="NZ_CP029159.1"/>
</dbReference>
<dbReference type="PANTHER" id="PTHR43056">
    <property type="entry name" value="PEPTIDASE S9 PROLYL OLIGOPEPTIDASE"/>
    <property type="match status" value="1"/>
</dbReference>
<protein>
    <submittedName>
        <fullName evidence="4">Peptidase S15</fullName>
    </submittedName>
</protein>
<dbReference type="InterPro" id="IPR050585">
    <property type="entry name" value="Xaa-Pro_dipeptidyl-ppase/CocE"/>
</dbReference>
<proteinExistence type="predicted"/>
<evidence type="ECO:0000259" key="3">
    <source>
        <dbReference type="SMART" id="SM00939"/>
    </source>
</evidence>
<dbReference type="AlphaFoldDB" id="I2N458"/>
<dbReference type="Pfam" id="PF02129">
    <property type="entry name" value="Peptidase_S15"/>
    <property type="match status" value="1"/>
</dbReference>
<keyword evidence="1" id="KW-0378">Hydrolase</keyword>
<evidence type="ECO:0000256" key="1">
    <source>
        <dbReference type="ARBA" id="ARBA00022801"/>
    </source>
</evidence>
<dbReference type="InterPro" id="IPR013736">
    <property type="entry name" value="Xaa-Pro_dipept_C"/>
</dbReference>
<reference evidence="4 5" key="1">
    <citation type="journal article" date="2012" name="J. Bacteriol.">
        <title>Draft genome of Streptomyces tsukubaensis NRRL 18488, the producer of the clinically important immunosuppressant tacrolimus (FK506).</title>
        <authorList>
            <person name="Barreiro C."/>
            <person name="Prieto C."/>
            <person name="Sola-Landa A."/>
            <person name="Solera E."/>
            <person name="Martinez-Castro M."/>
            <person name="Perez-Redondo R."/>
            <person name="Garcia-Estrada C."/>
            <person name="Aparicio J.F."/>
            <person name="Fernandez-Martinez L.T."/>
            <person name="Santos-Aberturas J."/>
            <person name="Salehi-Najafabadi Z."/>
            <person name="Rodriguez-Garcia A."/>
            <person name="Tauch A."/>
            <person name="Martin J.F."/>
        </authorList>
    </citation>
    <scope>NUCLEOTIDE SEQUENCE [LARGE SCALE GENOMIC DNA]</scope>
    <source>
        <strain evidence="5">DSM 42081 / NBRC 108919 / NRRL 18488 / 9993</strain>
    </source>
</reference>
<sequence length="743" mass="79156">MSRYSEPYDHTPHNDPTRTHPTRTHSTYAPGPYTPAPPGRTAPGAGPGPYDVRRDDLRITLHDGTGLHARVWRPQTGGPVPVLLEYAPERLTDATAARDARRHPFYAAHGYASVRVDARGHGSGEGLPTGLWGGSGHSLARAAAADAADAAEVVEQLVGLPWSDGRIGMFGLGPGAGIALRTAALAPGPLRAVVAVDASLDPYREDGALTGGAIAADALTARSTALLAALCAPPDPLYAGDHWRERWAARTAAVEPPLYGALAHQLRDDHWNTWSPPAAGPGPGPGAGPATGAVRAAVLAVSGWYSPFRDTVLRLLETLPADRVRGLIGPWAHHYPDEPGPGPAIGFLHETLRWWERYLRDTGTGSGSGYDTGPALLVRPIGPGAAEDGPSGGWFAVPGPLSAAVRIVPYALRGAPVPVISPQHTGADAGRPLSETGRRADLPPDQREEDARSVCFEFPVPGDGVTVLGRPRVTLRLRMDVPNGQIAVRLCDLAPDGSSALITRGVLNPAARHGPERARAWTPGGTEFVSFALAATGYALPPGHRLRLAVSSAYWPWVWPAPGSDAGFVLHPEGSRLDLPVHEDAPDAAARPPDPAEHVEPLGVISPAPLTAPAERRPERTLTRDLGTDEWRLESDPRPWGAEGASRVYPDGLEVFEDAREIRSVRSDDPLSARAETARTLRFHRPEQGWDITVEARSVLFCDAADFVAEDEVICREHRGGGPSPGEVVFHRTWVKRFPRMTG</sequence>
<feature type="compositionally biased region" description="Basic and acidic residues" evidence="2">
    <location>
        <begin position="614"/>
        <end position="625"/>
    </location>
</feature>
<dbReference type="InterPro" id="IPR000383">
    <property type="entry name" value="Xaa-Pro-like_dom"/>
</dbReference>
<organism evidence="4 5">
    <name type="scientific">Streptomyces tsukubensis (strain DSM 42081 / NBRC 108919 / NRRL 18488 / 9993)</name>
    <dbReference type="NCBI Taxonomy" id="1114943"/>
    <lineage>
        <taxon>Bacteria</taxon>
        <taxon>Bacillati</taxon>
        <taxon>Actinomycetota</taxon>
        <taxon>Actinomycetes</taxon>
        <taxon>Kitasatosporales</taxon>
        <taxon>Streptomycetaceae</taxon>
        <taxon>Streptomyces</taxon>
    </lineage>
</organism>
<evidence type="ECO:0000313" key="4">
    <source>
        <dbReference type="EMBL" id="QKM71593.1"/>
    </source>
</evidence>
<dbReference type="Gene3D" id="3.40.50.1820">
    <property type="entry name" value="alpha/beta hydrolase"/>
    <property type="match status" value="1"/>
</dbReference>
<dbReference type="Proteomes" id="UP000005940">
    <property type="component" value="Chromosome"/>
</dbReference>
<feature type="compositionally biased region" description="Low complexity" evidence="2">
    <location>
        <begin position="41"/>
        <end position="50"/>
    </location>
</feature>
<feature type="region of interest" description="Disordered" evidence="2">
    <location>
        <begin position="271"/>
        <end position="290"/>
    </location>
</feature>